<dbReference type="OrthoDB" id="6313978at2759"/>
<feature type="region of interest" description="Disordered" evidence="1">
    <location>
        <begin position="1"/>
        <end position="31"/>
    </location>
</feature>
<feature type="compositionally biased region" description="Low complexity" evidence="1">
    <location>
        <begin position="92"/>
        <end position="105"/>
    </location>
</feature>
<accession>A0A074ZG42</accession>
<gene>
    <name evidence="2" type="ORF">T265_14922</name>
</gene>
<dbReference type="RefSeq" id="XP_009174062.1">
    <property type="nucleotide sequence ID" value="XM_009175798.1"/>
</dbReference>
<name>A0A074ZG42_OPIVI</name>
<keyword evidence="3" id="KW-1185">Reference proteome</keyword>
<dbReference type="CTD" id="20329088"/>
<dbReference type="AlphaFoldDB" id="A0A074ZG42"/>
<evidence type="ECO:0000313" key="2">
    <source>
        <dbReference type="EMBL" id="KER22205.1"/>
    </source>
</evidence>
<evidence type="ECO:0000256" key="1">
    <source>
        <dbReference type="SAM" id="MobiDB-lite"/>
    </source>
</evidence>
<evidence type="ECO:0000313" key="3">
    <source>
        <dbReference type="Proteomes" id="UP000054324"/>
    </source>
</evidence>
<dbReference type="KEGG" id="ovi:T265_14922"/>
<reference evidence="2 3" key="1">
    <citation type="submission" date="2013-11" db="EMBL/GenBank/DDBJ databases">
        <title>Opisthorchis viverrini - life in the bile duct.</title>
        <authorList>
            <person name="Young N.D."/>
            <person name="Nagarajan N."/>
            <person name="Lin S.J."/>
            <person name="Korhonen P.K."/>
            <person name="Jex A.R."/>
            <person name="Hall R.S."/>
            <person name="Safavi-Hemami H."/>
            <person name="Kaewkong W."/>
            <person name="Bertrand D."/>
            <person name="Gao S."/>
            <person name="Seet Q."/>
            <person name="Wongkham S."/>
            <person name="Teh B.T."/>
            <person name="Wongkham C."/>
            <person name="Intapan P.M."/>
            <person name="Maleewong W."/>
            <person name="Yang X."/>
            <person name="Hu M."/>
            <person name="Wang Z."/>
            <person name="Hofmann A."/>
            <person name="Sternberg P.W."/>
            <person name="Tan P."/>
            <person name="Wang J."/>
            <person name="Gasser R.B."/>
        </authorList>
    </citation>
    <scope>NUCLEOTIDE SEQUENCE [LARGE SCALE GENOMIC DNA]</scope>
</reference>
<sequence>MSASWKQQLNARNLPRPSAPLDVDQTDNAPSICSASQPCIKPRQLEEIKAEYRLQNYIQVCACMEQHVNDKRSELTNQNFSRRTHHVQDWISESYQQQSQSGTSKKSIHVTPEDESREGRAHASNDQSGQRIKDQPMESFNGTNNLDR</sequence>
<dbReference type="GeneID" id="20329088"/>
<organism evidence="2 3">
    <name type="scientific">Opisthorchis viverrini</name>
    <name type="common">Southeast Asian liver fluke</name>
    <dbReference type="NCBI Taxonomy" id="6198"/>
    <lineage>
        <taxon>Eukaryota</taxon>
        <taxon>Metazoa</taxon>
        <taxon>Spiralia</taxon>
        <taxon>Lophotrochozoa</taxon>
        <taxon>Platyhelminthes</taxon>
        <taxon>Trematoda</taxon>
        <taxon>Digenea</taxon>
        <taxon>Opisthorchiida</taxon>
        <taxon>Opisthorchiata</taxon>
        <taxon>Opisthorchiidae</taxon>
        <taxon>Opisthorchis</taxon>
    </lineage>
</organism>
<feature type="region of interest" description="Disordered" evidence="1">
    <location>
        <begin position="89"/>
        <end position="148"/>
    </location>
</feature>
<proteinExistence type="predicted"/>
<feature type="compositionally biased region" description="Polar residues" evidence="1">
    <location>
        <begin position="1"/>
        <end position="11"/>
    </location>
</feature>
<feature type="compositionally biased region" description="Polar residues" evidence="1">
    <location>
        <begin position="138"/>
        <end position="148"/>
    </location>
</feature>
<dbReference type="Proteomes" id="UP000054324">
    <property type="component" value="Unassembled WGS sequence"/>
</dbReference>
<feature type="non-terminal residue" evidence="2">
    <location>
        <position position="148"/>
    </location>
</feature>
<feature type="compositionally biased region" description="Basic and acidic residues" evidence="1">
    <location>
        <begin position="111"/>
        <end position="123"/>
    </location>
</feature>
<dbReference type="EMBL" id="KL596912">
    <property type="protein sequence ID" value="KER22205.1"/>
    <property type="molecule type" value="Genomic_DNA"/>
</dbReference>
<protein>
    <submittedName>
        <fullName evidence="2">Uncharacterized protein</fullName>
    </submittedName>
</protein>